<dbReference type="GO" id="GO:0000166">
    <property type="term" value="F:nucleotide binding"/>
    <property type="evidence" value="ECO:0007669"/>
    <property type="project" value="InterPro"/>
</dbReference>
<evidence type="ECO:0000259" key="1">
    <source>
        <dbReference type="Pfam" id="PF01408"/>
    </source>
</evidence>
<protein>
    <submittedName>
        <fullName evidence="3">Dehydrogenase</fullName>
    </submittedName>
</protein>
<keyword evidence="4" id="KW-1185">Reference proteome</keyword>
<dbReference type="EMBL" id="BKZW01000001">
    <property type="protein sequence ID" value="GER87633.1"/>
    <property type="molecule type" value="Genomic_DNA"/>
</dbReference>
<dbReference type="AlphaFoldDB" id="A0A5J4KIT3"/>
<gene>
    <name evidence="3" type="ORF">KDW_17950</name>
</gene>
<feature type="domain" description="Gfo/Idh/MocA-like oxidoreductase N-terminal" evidence="1">
    <location>
        <begin position="3"/>
        <end position="123"/>
    </location>
</feature>
<dbReference type="Pfam" id="PF01408">
    <property type="entry name" value="GFO_IDH_MocA"/>
    <property type="match status" value="1"/>
</dbReference>
<dbReference type="InterPro" id="IPR051450">
    <property type="entry name" value="Gfo/Idh/MocA_Oxidoreductases"/>
</dbReference>
<dbReference type="PANTHER" id="PTHR43377:SF1">
    <property type="entry name" value="BILIVERDIN REDUCTASE A"/>
    <property type="match status" value="1"/>
</dbReference>
<dbReference type="InterPro" id="IPR036291">
    <property type="entry name" value="NAD(P)-bd_dom_sf"/>
</dbReference>
<evidence type="ECO:0000313" key="4">
    <source>
        <dbReference type="Proteomes" id="UP000326912"/>
    </source>
</evidence>
<organism evidence="3 4">
    <name type="scientific">Dictyobacter vulcani</name>
    <dbReference type="NCBI Taxonomy" id="2607529"/>
    <lineage>
        <taxon>Bacteria</taxon>
        <taxon>Bacillati</taxon>
        <taxon>Chloroflexota</taxon>
        <taxon>Ktedonobacteria</taxon>
        <taxon>Ktedonobacterales</taxon>
        <taxon>Dictyobacteraceae</taxon>
        <taxon>Dictyobacter</taxon>
    </lineage>
</organism>
<accession>A0A5J4KIT3</accession>
<dbReference type="Gene3D" id="3.40.50.720">
    <property type="entry name" value="NAD(P)-binding Rossmann-like Domain"/>
    <property type="match status" value="1"/>
</dbReference>
<reference evidence="3 4" key="1">
    <citation type="submission" date="2019-10" db="EMBL/GenBank/DDBJ databases">
        <title>Dictyobacter vulcani sp. nov., within the class Ktedonobacteria, isolated from soil of volcanic Mt. Zao.</title>
        <authorList>
            <person name="Zheng Y."/>
            <person name="Wang C.M."/>
            <person name="Sakai Y."/>
            <person name="Abe K."/>
            <person name="Yokota A."/>
            <person name="Yabe S."/>
        </authorList>
    </citation>
    <scope>NUCLEOTIDE SEQUENCE [LARGE SCALE GENOMIC DNA]</scope>
    <source>
        <strain evidence="3 4">W12</strain>
    </source>
</reference>
<dbReference type="Pfam" id="PF22725">
    <property type="entry name" value="GFO_IDH_MocA_C3"/>
    <property type="match status" value="1"/>
</dbReference>
<proteinExistence type="predicted"/>
<comment type="caution">
    <text evidence="3">The sequence shown here is derived from an EMBL/GenBank/DDBJ whole genome shotgun (WGS) entry which is preliminary data.</text>
</comment>
<sequence>MTIKVGLIGCGGITAPHIKGYLRIPEQAKVTAVSDVVTENAEKRAAEVGGAEIFSDYNEMLAKADIDAVDICLPHHLHKDAIVAAARAKKHILCEKPLCLTVAEAEEVQKAVSENGVTLMCAHNQLTMPPVARVKQLIQEGTFGKVYEIRTTDSFYHTFDPNSIGWRGNRAMIGGGELIDTGYHPTYLLLYLASSEPVEVTAMLSKHRLEFMDGEDSAQVLVRFADGAVGNIVTSWAYEPTSTTEKFSLVAEKGYAYSNGKELCYKVRGGEEQKISYEGVDTFSEEIKDFVTCLQEGRRPVNTEAEGINVLKVILGAYKSVEEKRTVTLADLV</sequence>
<evidence type="ECO:0000313" key="3">
    <source>
        <dbReference type="EMBL" id="GER87633.1"/>
    </source>
</evidence>
<dbReference type="SUPFAM" id="SSF55347">
    <property type="entry name" value="Glyceraldehyde-3-phosphate dehydrogenase-like, C-terminal domain"/>
    <property type="match status" value="1"/>
</dbReference>
<evidence type="ECO:0000259" key="2">
    <source>
        <dbReference type="Pfam" id="PF22725"/>
    </source>
</evidence>
<feature type="domain" description="GFO/IDH/MocA-like oxidoreductase" evidence="2">
    <location>
        <begin position="132"/>
        <end position="255"/>
    </location>
</feature>
<dbReference type="PANTHER" id="PTHR43377">
    <property type="entry name" value="BILIVERDIN REDUCTASE A"/>
    <property type="match status" value="1"/>
</dbReference>
<dbReference type="RefSeq" id="WP_151755613.1">
    <property type="nucleotide sequence ID" value="NZ_BKZW01000001.1"/>
</dbReference>
<name>A0A5J4KIT3_9CHLR</name>
<dbReference type="InterPro" id="IPR000683">
    <property type="entry name" value="Gfo/Idh/MocA-like_OxRdtase_N"/>
</dbReference>
<dbReference type="InterPro" id="IPR055170">
    <property type="entry name" value="GFO_IDH_MocA-like_dom"/>
</dbReference>
<dbReference type="Proteomes" id="UP000326912">
    <property type="component" value="Unassembled WGS sequence"/>
</dbReference>
<dbReference type="SUPFAM" id="SSF51735">
    <property type="entry name" value="NAD(P)-binding Rossmann-fold domains"/>
    <property type="match status" value="1"/>
</dbReference>
<dbReference type="Gene3D" id="3.30.360.10">
    <property type="entry name" value="Dihydrodipicolinate Reductase, domain 2"/>
    <property type="match status" value="1"/>
</dbReference>